<dbReference type="Pfam" id="PF13091">
    <property type="entry name" value="PLDc_2"/>
    <property type="match status" value="1"/>
</dbReference>
<dbReference type="Gene3D" id="2.30.29.30">
    <property type="entry name" value="Pleckstrin-homology domain (PH domain)/Phosphotyrosine-binding domain (PTB)"/>
    <property type="match status" value="1"/>
</dbReference>
<name>A0A9P0AN62_BEMTA</name>
<dbReference type="GO" id="GO:0035556">
    <property type="term" value="P:intracellular signal transduction"/>
    <property type="evidence" value="ECO:0007669"/>
    <property type="project" value="InterPro"/>
</dbReference>
<feature type="domain" description="PLD phosphodiesterase" evidence="11">
    <location>
        <begin position="935"/>
        <end position="962"/>
    </location>
</feature>
<dbReference type="PANTHER" id="PTHR18896">
    <property type="entry name" value="PHOSPHOLIPASE D"/>
    <property type="match status" value="1"/>
</dbReference>
<feature type="compositionally biased region" description="Polar residues" evidence="10">
    <location>
        <begin position="627"/>
        <end position="637"/>
    </location>
</feature>
<dbReference type="GO" id="GO:0004630">
    <property type="term" value="F:phospholipase D activity"/>
    <property type="evidence" value="ECO:0007669"/>
    <property type="project" value="UniProtKB-UniRule"/>
</dbReference>
<dbReference type="Pfam" id="PF00614">
    <property type="entry name" value="PLDc"/>
    <property type="match status" value="1"/>
</dbReference>
<feature type="region of interest" description="Disordered" evidence="10">
    <location>
        <begin position="624"/>
        <end position="662"/>
    </location>
</feature>
<dbReference type="FunFam" id="3.30.870.10:FF:000011">
    <property type="entry name" value="Phospholipase"/>
    <property type="match status" value="1"/>
</dbReference>
<evidence type="ECO:0000256" key="2">
    <source>
        <dbReference type="ARBA" id="ARBA00008664"/>
    </source>
</evidence>
<evidence type="ECO:0000256" key="3">
    <source>
        <dbReference type="ARBA" id="ARBA00022737"/>
    </source>
</evidence>
<dbReference type="PROSITE" id="PS50195">
    <property type="entry name" value="PX"/>
    <property type="match status" value="1"/>
</dbReference>
<comment type="catalytic activity">
    <reaction evidence="1 9">
        <text>a 1,2-diacyl-sn-glycero-3-phosphocholine + H2O = a 1,2-diacyl-sn-glycero-3-phosphate + choline + H(+)</text>
        <dbReference type="Rhea" id="RHEA:14445"/>
        <dbReference type="ChEBI" id="CHEBI:15354"/>
        <dbReference type="ChEBI" id="CHEBI:15377"/>
        <dbReference type="ChEBI" id="CHEBI:15378"/>
        <dbReference type="ChEBI" id="CHEBI:57643"/>
        <dbReference type="ChEBI" id="CHEBI:58608"/>
        <dbReference type="EC" id="3.1.4.4"/>
    </reaction>
</comment>
<sequence length="1126" mass="128054">MSVEASPSLDDERGHASAESDYDEYLVIPGDIDTVSGEVAEHRIPEDGSDESSSWPFSRVHKPPQKFKASDRTVFIPGVPIELKFTGYERTVTTHLLNPNLYTIELKHGDFSWTIKKRYKHIQHLHQQLRIYRATLNIPFPTKAHKEKRQSYKMNTLQNKLKNKGALPRFPETPDALVADDRIEARMQQLEQYLSSLLQINIYRNHYETVSFFEVSHLTFIRELGIKGMEGMILKRTGSTHYGRSPCSCCGLCNCGLCARCRYLCGDIFGGWRTRWLIVKESFIAYIYPKDGTIKGVILFDHGFEISSGMFSTGLRNGLYIRNSSREFIVKCPTQRIAKEWMSFVKEMTATAGLKYIQGNRYRSFAPVRSSITANWFVDGCDYMSAVADVLEQAKEEIFITDWWLSPEIQMKRPAVEGDRWRLDNILYRKAAQGVKVFVLLYKEVELALGINSFYSKQRLVGGHSSNIKVLRHPDQAKVGMFFLWAHHEKIVVVDQSYAFVAGIDLCYGRWDDYRHRLTDLGSAIHLNPKVHSSSVSLPLTDSPPQPSANGLSAKLDVRNRSTSEIDGINDSPKPERSLNQKVRLRLAIDETMMNQPSPENIKCETPEPKDKSLMEKVKTRGREFMSQWSTDSPTLSSDEESLAGDGPSKNDKTKSAGESPMCKASSIIPEVNPMLSNLTGCAKLWFGKDYTNFIVKDFHNLDLPYQDLVDRNHTPRMPWHDIGVMVTGNAARDVARHFIQRWNAIKVEKAKLNPLYPYLLPKADKEYIRPIRFKNSHRSNVKCQVVRSVGHWSAGFLDEDLWEGSIHEAYVDIIAKSRHYIYIENQFFITSCGNPVQNQVGNALYKRILRAYREKTVFRVFIIIPLLPGFEGEVGSPSATALNVITYWNYCSISRGNNSIISRLKAAGIADPSEYITFHGLRNHSVLNEDLVTELIYVHSKLLIADDDTVICGSANINDRSMMGKRDSELALVIQDAEFKEGVMNGKPTPSGRFAGSLRRRLFREHLGILGGNCSDLREKQLIDVSDPIAHSFYHDVWRKFAASNTTIFEEVFNCMPTDRAVDFLSLKRFQEEIPLCRSDKEAAKEKLKNIQGHLVDLPLNFLQNETLTPSMNSIHGIIPTAVWL</sequence>
<keyword evidence="4 9" id="KW-0378">Hydrolase</keyword>
<evidence type="ECO:0000259" key="12">
    <source>
        <dbReference type="PROSITE" id="PS50195"/>
    </source>
</evidence>
<dbReference type="AlphaFoldDB" id="A0A9P0AN62"/>
<dbReference type="FunFam" id="2.30.29.30:FF:000351">
    <property type="entry name" value="Phospholipase"/>
    <property type="match status" value="1"/>
</dbReference>
<dbReference type="InterPro" id="IPR016555">
    <property type="entry name" value="PLipase_D_euk"/>
</dbReference>
<dbReference type="InterPro" id="IPR001849">
    <property type="entry name" value="PH_domain"/>
</dbReference>
<dbReference type="GO" id="GO:0009395">
    <property type="term" value="P:phospholipid catabolic process"/>
    <property type="evidence" value="ECO:0007669"/>
    <property type="project" value="TreeGrafter"/>
</dbReference>
<dbReference type="CDD" id="cd01254">
    <property type="entry name" value="PH_PLD"/>
    <property type="match status" value="1"/>
</dbReference>
<dbReference type="InterPro" id="IPR025202">
    <property type="entry name" value="PLD-like_dom"/>
</dbReference>
<dbReference type="EC" id="3.1.4.4" evidence="9"/>
<evidence type="ECO:0000256" key="8">
    <source>
        <dbReference type="ARBA" id="ARBA00037868"/>
    </source>
</evidence>
<dbReference type="InterPro" id="IPR001683">
    <property type="entry name" value="PX_dom"/>
</dbReference>
<evidence type="ECO:0000313" key="13">
    <source>
        <dbReference type="EMBL" id="CAH0395463.1"/>
    </source>
</evidence>
<evidence type="ECO:0000256" key="7">
    <source>
        <dbReference type="ARBA" id="ARBA00023288"/>
    </source>
</evidence>
<evidence type="ECO:0000313" key="14">
    <source>
        <dbReference type="Proteomes" id="UP001152759"/>
    </source>
</evidence>
<dbReference type="GO" id="GO:0012505">
    <property type="term" value="C:endomembrane system"/>
    <property type="evidence" value="ECO:0007669"/>
    <property type="project" value="UniProtKB-SubCell"/>
</dbReference>
<dbReference type="GO" id="GO:0060627">
    <property type="term" value="P:regulation of vesicle-mediated transport"/>
    <property type="evidence" value="ECO:0007669"/>
    <property type="project" value="TreeGrafter"/>
</dbReference>
<evidence type="ECO:0000256" key="9">
    <source>
        <dbReference type="PIRNR" id="PIRNR009376"/>
    </source>
</evidence>
<dbReference type="PIRSF" id="PIRSF009376">
    <property type="entry name" value="Phospholipase_D_euk"/>
    <property type="match status" value="1"/>
</dbReference>
<dbReference type="PROSITE" id="PS50035">
    <property type="entry name" value="PLD"/>
    <property type="match status" value="2"/>
</dbReference>
<gene>
    <name evidence="13" type="ORF">BEMITA_LOCUS13645</name>
</gene>
<feature type="region of interest" description="Disordered" evidence="10">
    <location>
        <begin position="1"/>
        <end position="24"/>
    </location>
</feature>
<dbReference type="InterPro" id="IPR036871">
    <property type="entry name" value="PX_dom_sf"/>
</dbReference>
<feature type="region of interest" description="Disordered" evidence="10">
    <location>
        <begin position="38"/>
        <end position="62"/>
    </location>
</feature>
<proteinExistence type="inferred from homology"/>
<accession>A0A9P0AN62</accession>
<dbReference type="InterPro" id="IPR011993">
    <property type="entry name" value="PH-like_dom_sf"/>
</dbReference>
<evidence type="ECO:0000259" key="11">
    <source>
        <dbReference type="PROSITE" id="PS50035"/>
    </source>
</evidence>
<reference evidence="13" key="1">
    <citation type="submission" date="2021-12" db="EMBL/GenBank/DDBJ databases">
        <authorList>
            <person name="King R."/>
        </authorList>
    </citation>
    <scope>NUCLEOTIDE SEQUENCE</scope>
</reference>
<keyword evidence="3" id="KW-0677">Repeat</keyword>
<evidence type="ECO:0000256" key="4">
    <source>
        <dbReference type="ARBA" id="ARBA00022801"/>
    </source>
</evidence>
<dbReference type="InterPro" id="IPR001736">
    <property type="entry name" value="PLipase_D/transphosphatidylase"/>
</dbReference>
<dbReference type="GO" id="GO:0006654">
    <property type="term" value="P:phosphatidic acid biosynthetic process"/>
    <property type="evidence" value="ECO:0007669"/>
    <property type="project" value="InterPro"/>
</dbReference>
<dbReference type="SUPFAM" id="SSF50729">
    <property type="entry name" value="PH domain-like"/>
    <property type="match status" value="1"/>
</dbReference>
<dbReference type="CDD" id="cd09141">
    <property type="entry name" value="PLDc_vPLD1_2_yPLD_like_2"/>
    <property type="match status" value="1"/>
</dbReference>
<comment type="similarity">
    <text evidence="2 9">Belongs to the phospholipase D family.</text>
</comment>
<dbReference type="SUPFAM" id="SSF64268">
    <property type="entry name" value="PX domain"/>
    <property type="match status" value="1"/>
</dbReference>
<evidence type="ECO:0000256" key="5">
    <source>
        <dbReference type="ARBA" id="ARBA00022963"/>
    </source>
</evidence>
<dbReference type="Gene3D" id="3.30.870.10">
    <property type="entry name" value="Endonuclease Chain A"/>
    <property type="match status" value="3"/>
</dbReference>
<dbReference type="CDD" id="cd06895">
    <property type="entry name" value="PX_PLD"/>
    <property type="match status" value="1"/>
</dbReference>
<feature type="domain" description="PX" evidence="12">
    <location>
        <begin position="80"/>
        <end position="219"/>
    </location>
</feature>
<dbReference type="SMART" id="SM00233">
    <property type="entry name" value="PH"/>
    <property type="match status" value="1"/>
</dbReference>
<dbReference type="GO" id="GO:0035091">
    <property type="term" value="F:phosphatidylinositol binding"/>
    <property type="evidence" value="ECO:0007669"/>
    <property type="project" value="InterPro"/>
</dbReference>
<protein>
    <recommendedName>
        <fullName evidence="9">Phospholipase</fullName>
        <ecNumber evidence="9">3.1.4.4</ecNumber>
    </recommendedName>
</protein>
<dbReference type="Pfam" id="PF00787">
    <property type="entry name" value="PX"/>
    <property type="match status" value="1"/>
</dbReference>
<comment type="subcellular location">
    <subcellularLocation>
        <location evidence="8">Endomembrane system</location>
        <topology evidence="8">Lipid-anchor</topology>
    </subcellularLocation>
</comment>
<evidence type="ECO:0000256" key="1">
    <source>
        <dbReference type="ARBA" id="ARBA00000798"/>
    </source>
</evidence>
<organism evidence="13 14">
    <name type="scientific">Bemisia tabaci</name>
    <name type="common">Sweetpotato whitefly</name>
    <name type="synonym">Aleurodes tabaci</name>
    <dbReference type="NCBI Taxonomy" id="7038"/>
    <lineage>
        <taxon>Eukaryota</taxon>
        <taxon>Metazoa</taxon>
        <taxon>Ecdysozoa</taxon>
        <taxon>Arthropoda</taxon>
        <taxon>Hexapoda</taxon>
        <taxon>Insecta</taxon>
        <taxon>Pterygota</taxon>
        <taxon>Neoptera</taxon>
        <taxon>Paraneoptera</taxon>
        <taxon>Hemiptera</taxon>
        <taxon>Sternorrhyncha</taxon>
        <taxon>Aleyrodoidea</taxon>
        <taxon>Aleyrodidae</taxon>
        <taxon>Aleyrodinae</taxon>
        <taxon>Bemisia</taxon>
    </lineage>
</organism>
<keyword evidence="6" id="KW-0443">Lipid metabolism</keyword>
<keyword evidence="14" id="KW-1185">Reference proteome</keyword>
<evidence type="ECO:0000256" key="10">
    <source>
        <dbReference type="SAM" id="MobiDB-lite"/>
    </source>
</evidence>
<dbReference type="CDD" id="cd09138">
    <property type="entry name" value="PLDc_vPLD1_2_yPLD_like_1"/>
    <property type="match status" value="1"/>
</dbReference>
<dbReference type="SMART" id="SM00312">
    <property type="entry name" value="PX"/>
    <property type="match status" value="1"/>
</dbReference>
<dbReference type="PANTHER" id="PTHR18896:SF76">
    <property type="entry name" value="PHOSPHOLIPASE"/>
    <property type="match status" value="1"/>
</dbReference>
<dbReference type="InterPro" id="IPR015679">
    <property type="entry name" value="PLipase_D_fam"/>
</dbReference>
<dbReference type="SUPFAM" id="SSF56024">
    <property type="entry name" value="Phospholipase D/nuclease"/>
    <property type="match status" value="3"/>
</dbReference>
<feature type="domain" description="PLD phosphodiesterase" evidence="11">
    <location>
        <begin position="483"/>
        <end position="510"/>
    </location>
</feature>
<keyword evidence="5 9" id="KW-0442">Lipid degradation</keyword>
<feature type="region of interest" description="Disordered" evidence="10">
    <location>
        <begin position="535"/>
        <end position="580"/>
    </location>
</feature>
<dbReference type="EMBL" id="OU963870">
    <property type="protein sequence ID" value="CAH0395463.1"/>
    <property type="molecule type" value="Genomic_DNA"/>
</dbReference>
<dbReference type="Proteomes" id="UP001152759">
    <property type="component" value="Chromosome 9"/>
</dbReference>
<evidence type="ECO:0000256" key="6">
    <source>
        <dbReference type="ARBA" id="ARBA00023098"/>
    </source>
</evidence>
<dbReference type="KEGG" id="btab:109032109"/>
<keyword evidence="7" id="KW-0449">Lipoprotein</keyword>
<dbReference type="SMART" id="SM00155">
    <property type="entry name" value="PLDc"/>
    <property type="match status" value="2"/>
</dbReference>
<dbReference type="Gene3D" id="3.30.1520.10">
    <property type="entry name" value="Phox-like domain"/>
    <property type="match status" value="1"/>
</dbReference>